<dbReference type="EC" id="1.8.4.12" evidence="3"/>
<dbReference type="PANTHER" id="PTHR10173:SF59">
    <property type="entry name" value="PEPTIDE METHIONINE SULFOXIDE REDUCTASE MSRA_MSRB"/>
    <property type="match status" value="1"/>
</dbReference>
<dbReference type="InterPro" id="IPR011057">
    <property type="entry name" value="Mss4-like_sf"/>
</dbReference>
<dbReference type="Proteomes" id="UP000050973">
    <property type="component" value="Unassembled WGS sequence"/>
</dbReference>
<dbReference type="InterPro" id="IPR028427">
    <property type="entry name" value="Met_Sox_Rdtase_MsrB"/>
</dbReference>
<evidence type="ECO:0000313" key="6">
    <source>
        <dbReference type="Proteomes" id="UP000050973"/>
    </source>
</evidence>
<reference evidence="5 6" key="1">
    <citation type="journal article" date="2015" name="Genome Announc.">
        <title>Expanding the biotechnology potential of lactobacilli through comparative genomics of 213 strains and associated genera.</title>
        <authorList>
            <person name="Sun Z."/>
            <person name="Harris H.M."/>
            <person name="McCann A."/>
            <person name="Guo C."/>
            <person name="Argimon S."/>
            <person name="Zhang W."/>
            <person name="Yang X."/>
            <person name="Jeffery I.B."/>
            <person name="Cooney J.C."/>
            <person name="Kagawa T.F."/>
            <person name="Liu W."/>
            <person name="Song Y."/>
            <person name="Salvetti E."/>
            <person name="Wrobel A."/>
            <person name="Rasinkangas P."/>
            <person name="Parkhill J."/>
            <person name="Rea M.C."/>
            <person name="O'Sullivan O."/>
            <person name="Ritari J."/>
            <person name="Douillard F.P."/>
            <person name="Paul Ross R."/>
            <person name="Yang R."/>
            <person name="Briner A.E."/>
            <person name="Felis G.E."/>
            <person name="de Vos W.M."/>
            <person name="Barrangou R."/>
            <person name="Klaenhammer T.R."/>
            <person name="Caufield P.W."/>
            <person name="Cui Y."/>
            <person name="Zhang H."/>
            <person name="O'Toole P.W."/>
        </authorList>
    </citation>
    <scope>NUCLEOTIDE SEQUENCE [LARGE SCALE GENOMIC DNA]</scope>
    <source>
        <strain evidence="5 6">DSM 4864</strain>
    </source>
</reference>
<dbReference type="Gene3D" id="2.170.150.20">
    <property type="entry name" value="Peptide methionine sulfoxide reductase"/>
    <property type="match status" value="1"/>
</dbReference>
<feature type="active site" description="Nucleophile" evidence="3">
    <location>
        <position position="125"/>
    </location>
</feature>
<name>A0A0R1W9B2_9LACO</name>
<keyword evidence="1 3" id="KW-0560">Oxidoreductase</keyword>
<feature type="domain" description="MsrB" evidence="4">
    <location>
        <begin position="13"/>
        <end position="136"/>
    </location>
</feature>
<dbReference type="FunFam" id="2.170.150.20:FF:000003">
    <property type="entry name" value="Peptide methionine sulfoxide reductase MsrB"/>
    <property type="match status" value="1"/>
</dbReference>
<dbReference type="SUPFAM" id="SSF51316">
    <property type="entry name" value="Mss4-like"/>
    <property type="match status" value="1"/>
</dbReference>
<dbReference type="PANTHER" id="PTHR10173">
    <property type="entry name" value="METHIONINE SULFOXIDE REDUCTASE"/>
    <property type="match status" value="1"/>
</dbReference>
<organism evidence="5 6">
    <name type="scientific">Limosilactobacillus oris DSM 4864</name>
    <dbReference type="NCBI Taxonomy" id="1423779"/>
    <lineage>
        <taxon>Bacteria</taxon>
        <taxon>Bacillati</taxon>
        <taxon>Bacillota</taxon>
        <taxon>Bacilli</taxon>
        <taxon>Lactobacillales</taxon>
        <taxon>Lactobacillaceae</taxon>
        <taxon>Limosilactobacillus</taxon>
    </lineage>
</organism>
<dbReference type="HAMAP" id="MF_01400">
    <property type="entry name" value="MsrB"/>
    <property type="match status" value="1"/>
</dbReference>
<dbReference type="AlphaFoldDB" id="A0A0R1W9B2"/>
<evidence type="ECO:0000256" key="3">
    <source>
        <dbReference type="HAMAP-Rule" id="MF_01400"/>
    </source>
</evidence>
<dbReference type="PROSITE" id="PS51790">
    <property type="entry name" value="MSRB"/>
    <property type="match status" value="1"/>
</dbReference>
<gene>
    <name evidence="3" type="primary">msrB</name>
    <name evidence="5" type="ORF">FC49_GL001242</name>
</gene>
<dbReference type="PATRIC" id="fig|1423779.3.peg.1277"/>
<dbReference type="GO" id="GO:0033743">
    <property type="term" value="F:peptide-methionine (R)-S-oxide reductase activity"/>
    <property type="evidence" value="ECO:0007669"/>
    <property type="project" value="UniProtKB-UniRule"/>
</dbReference>
<sequence length="152" mass="17135">MVSWAEGGIAMEKKNLREKLTPIQYAVTQEAATERPFTGKYDQFDQPGIYVDVVSGEPLFSSLDKYDSGCGWPAFTKPLARRAVKEKRDQSFGMERTEVRSREADSHLGHVFTDGPQERGGLRYCINSAALRFIPADQLEAAGYGEYMRLFK</sequence>
<comment type="catalytic activity">
    <reaction evidence="2 3">
        <text>L-methionyl-[protein] + [thioredoxin]-disulfide + H2O = L-methionyl-(R)-S-oxide-[protein] + [thioredoxin]-dithiol</text>
        <dbReference type="Rhea" id="RHEA:24164"/>
        <dbReference type="Rhea" id="RHEA-COMP:10698"/>
        <dbReference type="Rhea" id="RHEA-COMP:10700"/>
        <dbReference type="Rhea" id="RHEA-COMP:12313"/>
        <dbReference type="Rhea" id="RHEA-COMP:12314"/>
        <dbReference type="ChEBI" id="CHEBI:15377"/>
        <dbReference type="ChEBI" id="CHEBI:16044"/>
        <dbReference type="ChEBI" id="CHEBI:29950"/>
        <dbReference type="ChEBI" id="CHEBI:45764"/>
        <dbReference type="ChEBI" id="CHEBI:50058"/>
        <dbReference type="EC" id="1.8.4.12"/>
    </reaction>
</comment>
<comment type="caution">
    <text evidence="5">The sequence shown here is derived from an EMBL/GenBank/DDBJ whole genome shotgun (WGS) entry which is preliminary data.</text>
</comment>
<dbReference type="NCBIfam" id="TIGR00357">
    <property type="entry name" value="peptide-methionine (R)-S-oxide reductase MsrB"/>
    <property type="match status" value="1"/>
</dbReference>
<proteinExistence type="inferred from homology"/>
<evidence type="ECO:0000256" key="2">
    <source>
        <dbReference type="ARBA" id="ARBA00048488"/>
    </source>
</evidence>
<dbReference type="GO" id="GO:0006979">
    <property type="term" value="P:response to oxidative stress"/>
    <property type="evidence" value="ECO:0007669"/>
    <property type="project" value="InterPro"/>
</dbReference>
<dbReference type="GO" id="GO:0030091">
    <property type="term" value="P:protein repair"/>
    <property type="evidence" value="ECO:0007669"/>
    <property type="project" value="InterPro"/>
</dbReference>
<dbReference type="EMBL" id="AZGE01000031">
    <property type="protein sequence ID" value="KRM14359.1"/>
    <property type="molecule type" value="Genomic_DNA"/>
</dbReference>
<dbReference type="InterPro" id="IPR002579">
    <property type="entry name" value="Met_Sox_Rdtase_MsrB_dom"/>
</dbReference>
<comment type="caution">
    <text evidence="3">Lacks conserved residue(s) required for the propagation of feature annotation.</text>
</comment>
<comment type="similarity">
    <text evidence="3">Belongs to the MsrB Met sulfoxide reductase family.</text>
</comment>
<dbReference type="GO" id="GO:0005737">
    <property type="term" value="C:cytoplasm"/>
    <property type="evidence" value="ECO:0007669"/>
    <property type="project" value="TreeGrafter"/>
</dbReference>
<evidence type="ECO:0000313" key="5">
    <source>
        <dbReference type="EMBL" id="KRM14359.1"/>
    </source>
</evidence>
<dbReference type="Pfam" id="PF01641">
    <property type="entry name" value="SelR"/>
    <property type="match status" value="1"/>
</dbReference>
<evidence type="ECO:0000256" key="1">
    <source>
        <dbReference type="ARBA" id="ARBA00023002"/>
    </source>
</evidence>
<protein>
    <recommendedName>
        <fullName evidence="3">Peptide methionine sulfoxide reductase MsrB</fullName>
        <ecNumber evidence="3">1.8.4.12</ecNumber>
    </recommendedName>
    <alternativeName>
        <fullName evidence="3">Peptide-methionine (R)-S-oxide reductase</fullName>
    </alternativeName>
</protein>
<evidence type="ECO:0000259" key="4">
    <source>
        <dbReference type="PROSITE" id="PS51790"/>
    </source>
</evidence>
<accession>A0A0R1W9B2</accession>